<evidence type="ECO:0000313" key="5">
    <source>
        <dbReference type="EMBL" id="AXK32442.1"/>
    </source>
</evidence>
<dbReference type="GO" id="GO:0005524">
    <property type="term" value="F:ATP binding"/>
    <property type="evidence" value="ECO:0007669"/>
    <property type="project" value="UniProtKB-KW"/>
</dbReference>
<evidence type="ECO:0008006" key="7">
    <source>
        <dbReference type="Google" id="ProtNLM"/>
    </source>
</evidence>
<evidence type="ECO:0000256" key="2">
    <source>
        <dbReference type="ARBA" id="ARBA00022490"/>
    </source>
</evidence>
<comment type="subcellular location">
    <subcellularLocation>
        <location evidence="1">Cytoplasm</location>
    </subcellularLocation>
</comment>
<keyword evidence="2" id="KW-0963">Cytoplasm</keyword>
<dbReference type="SUPFAM" id="SSF53067">
    <property type="entry name" value="Actin-like ATPase domain"/>
    <property type="match status" value="1"/>
</dbReference>
<dbReference type="KEGG" id="sarm:DVA86_07025"/>
<reference evidence="5 6" key="1">
    <citation type="submission" date="2018-07" db="EMBL/GenBank/DDBJ databases">
        <title>Draft genome of the type strain Streptomyces armeniacus ATCC 15676.</title>
        <authorList>
            <person name="Labana P."/>
            <person name="Gosse J.T."/>
            <person name="Boddy C.N."/>
        </authorList>
    </citation>
    <scope>NUCLEOTIDE SEQUENCE [LARGE SCALE GENOMIC DNA]</scope>
    <source>
        <strain evidence="5 6">ATCC 15676</strain>
    </source>
</reference>
<keyword evidence="3" id="KW-0547">Nucleotide-binding</keyword>
<dbReference type="Proteomes" id="UP000254425">
    <property type="component" value="Chromosome"/>
</dbReference>
<evidence type="ECO:0000313" key="6">
    <source>
        <dbReference type="Proteomes" id="UP000254425"/>
    </source>
</evidence>
<name>A0A345XLC6_9ACTN</name>
<gene>
    <name evidence="5" type="ORF">DVA86_07025</name>
</gene>
<dbReference type="PANTHER" id="PTHR42749">
    <property type="entry name" value="CELL SHAPE-DETERMINING PROTEIN MREB"/>
    <property type="match status" value="1"/>
</dbReference>
<dbReference type="AlphaFoldDB" id="A0A345XLC6"/>
<organism evidence="5 6">
    <name type="scientific">Streptomyces armeniacus</name>
    <dbReference type="NCBI Taxonomy" id="83291"/>
    <lineage>
        <taxon>Bacteria</taxon>
        <taxon>Bacillati</taxon>
        <taxon>Actinomycetota</taxon>
        <taxon>Actinomycetes</taxon>
        <taxon>Kitasatosporales</taxon>
        <taxon>Streptomycetaceae</taxon>
        <taxon>Streptomyces</taxon>
    </lineage>
</organism>
<evidence type="ECO:0000256" key="3">
    <source>
        <dbReference type="ARBA" id="ARBA00022741"/>
    </source>
</evidence>
<dbReference type="GO" id="GO:0005737">
    <property type="term" value="C:cytoplasm"/>
    <property type="evidence" value="ECO:0007669"/>
    <property type="project" value="UniProtKB-SubCell"/>
</dbReference>
<keyword evidence="6" id="KW-1185">Reference proteome</keyword>
<evidence type="ECO:0000256" key="4">
    <source>
        <dbReference type="ARBA" id="ARBA00022840"/>
    </source>
</evidence>
<dbReference type="InterPro" id="IPR043129">
    <property type="entry name" value="ATPase_NBD"/>
</dbReference>
<dbReference type="Pfam" id="PF06723">
    <property type="entry name" value="MreB_Mbl"/>
    <property type="match status" value="1"/>
</dbReference>
<protein>
    <recommendedName>
        <fullName evidence="7">Rod shape-determining protein MreB</fullName>
    </recommendedName>
</protein>
<dbReference type="EMBL" id="CP031320">
    <property type="protein sequence ID" value="AXK32442.1"/>
    <property type="molecule type" value="Genomic_DNA"/>
</dbReference>
<dbReference type="PANTHER" id="PTHR42749:SF1">
    <property type="entry name" value="CELL SHAPE-DETERMINING PROTEIN MREB"/>
    <property type="match status" value="1"/>
</dbReference>
<dbReference type="InterPro" id="IPR056546">
    <property type="entry name" value="MreB_MamK-like"/>
</dbReference>
<accession>A0A345XLC6</accession>
<sequence length="266" mass="27309">MTAVVPLPGRRGAGRAAGARRPGLALDLGSARTRAWSTVRGAVLDVPTVTFPGTGASYPVQRGAIVDTDGTARMLDRLLGHRLPRRGRPLIVLTTPVLGGPAYRTAALAALEVLRPRGVLTVPAMKAAALGAHADLSRPLLVADIGAHLTEICLLTDGAVSDAYATALGTGDLGDAATPYELSRAVTRMVTDMVRADRTGQSLDALQHGVLLVGGGALRPDVVHCLSRQLRTPVTPAPAPHTAALRGAAALLRSARGHGTGLAVPM</sequence>
<keyword evidence="4" id="KW-0067">ATP-binding</keyword>
<evidence type="ECO:0000256" key="1">
    <source>
        <dbReference type="ARBA" id="ARBA00004496"/>
    </source>
</evidence>
<proteinExistence type="predicted"/>
<dbReference type="Gene3D" id="3.30.420.40">
    <property type="match status" value="1"/>
</dbReference>